<evidence type="ECO:0000313" key="2">
    <source>
        <dbReference type="EMBL" id="KAD5507687.1"/>
    </source>
</evidence>
<evidence type="ECO:0000313" key="3">
    <source>
        <dbReference type="Proteomes" id="UP000326396"/>
    </source>
</evidence>
<keyword evidence="3" id="KW-1185">Reference proteome</keyword>
<keyword evidence="1" id="KW-0175">Coiled coil</keyword>
<organism evidence="2 3">
    <name type="scientific">Mikania micrantha</name>
    <name type="common">bitter vine</name>
    <dbReference type="NCBI Taxonomy" id="192012"/>
    <lineage>
        <taxon>Eukaryota</taxon>
        <taxon>Viridiplantae</taxon>
        <taxon>Streptophyta</taxon>
        <taxon>Embryophyta</taxon>
        <taxon>Tracheophyta</taxon>
        <taxon>Spermatophyta</taxon>
        <taxon>Magnoliopsida</taxon>
        <taxon>eudicotyledons</taxon>
        <taxon>Gunneridae</taxon>
        <taxon>Pentapetalae</taxon>
        <taxon>asterids</taxon>
        <taxon>campanulids</taxon>
        <taxon>Asterales</taxon>
        <taxon>Asteraceae</taxon>
        <taxon>Asteroideae</taxon>
        <taxon>Heliantheae alliance</taxon>
        <taxon>Eupatorieae</taxon>
        <taxon>Mikania</taxon>
    </lineage>
</organism>
<dbReference type="AlphaFoldDB" id="A0A5N6NV85"/>
<evidence type="ECO:0000256" key="1">
    <source>
        <dbReference type="SAM" id="Coils"/>
    </source>
</evidence>
<reference evidence="2 3" key="1">
    <citation type="submission" date="2019-05" db="EMBL/GenBank/DDBJ databases">
        <title>Mikania micrantha, genome provides insights into the molecular mechanism of rapid growth.</title>
        <authorList>
            <person name="Liu B."/>
        </authorList>
    </citation>
    <scope>NUCLEOTIDE SEQUENCE [LARGE SCALE GENOMIC DNA]</scope>
    <source>
        <strain evidence="2">NLD-2019</strain>
        <tissue evidence="2">Leaf</tissue>
    </source>
</reference>
<feature type="coiled-coil region" evidence="1">
    <location>
        <begin position="11"/>
        <end position="41"/>
    </location>
</feature>
<gene>
    <name evidence="2" type="ORF">E3N88_15390</name>
</gene>
<dbReference type="Proteomes" id="UP000326396">
    <property type="component" value="Linkage Group LG16"/>
</dbReference>
<comment type="caution">
    <text evidence="2">The sequence shown here is derived from an EMBL/GenBank/DDBJ whole genome shotgun (WGS) entry which is preliminary data.</text>
</comment>
<name>A0A5N6NV85_9ASTR</name>
<sequence length="94" mass="10860">MDFTRREARKNGELSDEVRVLREKNERLERRNDSLQEQEHDGRVAAAEVAIEENHAMILASDAMLNAWAEQFIVEPPLEDGPQFELIVTSRMLP</sequence>
<dbReference type="EMBL" id="SZYD01000008">
    <property type="protein sequence ID" value="KAD5507687.1"/>
    <property type="molecule type" value="Genomic_DNA"/>
</dbReference>
<protein>
    <submittedName>
        <fullName evidence="2">Uncharacterized protein</fullName>
    </submittedName>
</protein>
<proteinExistence type="predicted"/>
<accession>A0A5N6NV85</accession>